<dbReference type="GO" id="GO:0050311">
    <property type="term" value="F:sulfite reductase (ferredoxin) activity"/>
    <property type="evidence" value="ECO:0007669"/>
    <property type="project" value="UniProtKB-EC"/>
</dbReference>
<feature type="domain" description="Nitrite/Sulfite reductase ferredoxin-like" evidence="18">
    <location>
        <begin position="437"/>
        <end position="506"/>
    </location>
</feature>
<dbReference type="PANTHER" id="PTHR11493:SF47">
    <property type="entry name" value="SULFITE REDUCTASE [NADPH] SUBUNIT BETA"/>
    <property type="match status" value="1"/>
</dbReference>
<keyword evidence="20" id="KW-1185">Reference proteome</keyword>
<dbReference type="InterPro" id="IPR036136">
    <property type="entry name" value="Nit/Sulf_reduc_fer-like_dom_sf"/>
</dbReference>
<proteinExistence type="inferred from homology"/>
<evidence type="ECO:0000313" key="20">
    <source>
        <dbReference type="Proteomes" id="UP000019335"/>
    </source>
</evidence>
<reference evidence="19 20" key="1">
    <citation type="journal article" date="2014" name="Mol. Plant">
        <title>Chromosome Scale Genome Assembly and Transcriptome Profiling of Nannochloropsis gaditana in Nitrogen Depletion.</title>
        <authorList>
            <person name="Corteggiani Carpinelli E."/>
            <person name="Telatin A."/>
            <person name="Vitulo N."/>
            <person name="Forcato C."/>
            <person name="D'Angelo M."/>
            <person name="Schiavon R."/>
            <person name="Vezzi A."/>
            <person name="Giacometti G.M."/>
            <person name="Morosinotto T."/>
            <person name="Valle G."/>
        </authorList>
    </citation>
    <scope>NUCLEOTIDE SEQUENCE [LARGE SCALE GENOMIC DNA]</scope>
    <source>
        <strain evidence="19 20">B-31</strain>
    </source>
</reference>
<dbReference type="Gene3D" id="3.30.413.10">
    <property type="entry name" value="Sulfite Reductase Hemoprotein, domain 1"/>
    <property type="match status" value="2"/>
</dbReference>
<dbReference type="NCBIfam" id="NF010029">
    <property type="entry name" value="PRK13504.1"/>
    <property type="match status" value="1"/>
</dbReference>
<evidence type="ECO:0000256" key="16">
    <source>
        <dbReference type="ARBA" id="ARBA00049518"/>
    </source>
</evidence>
<dbReference type="GO" id="GO:0046872">
    <property type="term" value="F:metal ion binding"/>
    <property type="evidence" value="ECO:0007669"/>
    <property type="project" value="UniProtKB-KW"/>
</dbReference>
<evidence type="ECO:0000256" key="9">
    <source>
        <dbReference type="ARBA" id="ARBA00022617"/>
    </source>
</evidence>
<comment type="function">
    <text evidence="4">Essential protein with sulfite reductase activity required in assimilatory sulfate reduction pathway during both primary and secondary metabolism and thus involved in development and growth.</text>
</comment>
<evidence type="ECO:0000259" key="17">
    <source>
        <dbReference type="Pfam" id="PF01077"/>
    </source>
</evidence>
<evidence type="ECO:0000256" key="6">
    <source>
        <dbReference type="ARBA" id="ARBA00010429"/>
    </source>
</evidence>
<comment type="subunit">
    <text evidence="15">Monomer. Interacts with ferredoxin.</text>
</comment>
<dbReference type="Pfam" id="PF01077">
    <property type="entry name" value="NIR_SIR"/>
    <property type="match status" value="2"/>
</dbReference>
<keyword evidence="12" id="KW-0560">Oxidoreductase</keyword>
<dbReference type="EC" id="1.8.7.1" evidence="7"/>
<dbReference type="GO" id="GO:0009337">
    <property type="term" value="C:sulfite reductase complex (NADPH)"/>
    <property type="evidence" value="ECO:0007669"/>
    <property type="project" value="TreeGrafter"/>
</dbReference>
<evidence type="ECO:0000256" key="3">
    <source>
        <dbReference type="ARBA" id="ARBA00002010"/>
    </source>
</evidence>
<evidence type="ECO:0000256" key="15">
    <source>
        <dbReference type="ARBA" id="ARBA00046513"/>
    </source>
</evidence>
<feature type="domain" description="Nitrite/sulphite reductase 4Fe-4S" evidence="17">
    <location>
        <begin position="287"/>
        <end position="418"/>
    </location>
</feature>
<protein>
    <recommendedName>
        <fullName evidence="7">assimilatory sulfite reductase (ferredoxin)</fullName>
        <ecNumber evidence="7">1.8.7.1</ecNumber>
    </recommendedName>
</protein>
<comment type="function">
    <text evidence="3">DNA-binding protein that binds to both double-stranded and single-stranded DNA without significant sequence specificity to reversibly repress the transcriptional activity of chloroplast nucleoids by promoting DNA compaction and possibly regulate DNA replication.</text>
</comment>
<dbReference type="NCBIfam" id="TIGR02042">
    <property type="entry name" value="sir"/>
    <property type="match status" value="1"/>
</dbReference>
<dbReference type="GO" id="GO:0020037">
    <property type="term" value="F:heme binding"/>
    <property type="evidence" value="ECO:0007669"/>
    <property type="project" value="InterPro"/>
</dbReference>
<evidence type="ECO:0000256" key="13">
    <source>
        <dbReference type="ARBA" id="ARBA00023004"/>
    </source>
</evidence>
<dbReference type="OrthoDB" id="1688044at2759"/>
<dbReference type="PRINTS" id="PR00397">
    <property type="entry name" value="SIROHAEM"/>
</dbReference>
<accession>W7TUN3</accession>
<evidence type="ECO:0000256" key="10">
    <source>
        <dbReference type="ARBA" id="ARBA00022723"/>
    </source>
</evidence>
<feature type="domain" description="Nitrite/sulphite reductase 4Fe-4S" evidence="17">
    <location>
        <begin position="520"/>
        <end position="654"/>
    </location>
</feature>
<evidence type="ECO:0000256" key="11">
    <source>
        <dbReference type="ARBA" id="ARBA00022784"/>
    </source>
</evidence>
<dbReference type="SUPFAM" id="SSF55124">
    <property type="entry name" value="Nitrite/Sulfite reductase N-terminal domain-like"/>
    <property type="match status" value="2"/>
</dbReference>
<keyword evidence="13" id="KW-0408">Iron</keyword>
<comment type="subcellular location">
    <subcellularLocation>
        <location evidence="5">Plastid</location>
        <location evidence="5">Chloroplast stroma</location>
        <location evidence="5">Chloroplast nucleoid</location>
    </subcellularLocation>
</comment>
<comment type="caution">
    <text evidence="19">The sequence shown here is derived from an EMBL/GenBank/DDBJ whole genome shotgun (WGS) entry which is preliminary data.</text>
</comment>
<keyword evidence="8" id="KW-0004">4Fe-4S</keyword>
<dbReference type="FunFam" id="3.30.413.10:FF:000014">
    <property type="entry name" value="Sulfite reductase [ferredoxin], chloroplastic"/>
    <property type="match status" value="1"/>
</dbReference>
<evidence type="ECO:0000256" key="8">
    <source>
        <dbReference type="ARBA" id="ARBA00022485"/>
    </source>
</evidence>
<gene>
    <name evidence="19" type="ORF">Naga_100040g16</name>
</gene>
<evidence type="ECO:0000313" key="19">
    <source>
        <dbReference type="EMBL" id="EWM24004.1"/>
    </source>
</evidence>
<dbReference type="InterPro" id="IPR045169">
    <property type="entry name" value="NO2/SO3_Rdtase_4Fe4S_prot"/>
</dbReference>
<comment type="cofactor">
    <cofactor evidence="1">
        <name>siroheme</name>
        <dbReference type="ChEBI" id="CHEBI:60052"/>
    </cofactor>
</comment>
<dbReference type="Pfam" id="PF03460">
    <property type="entry name" value="NIR_SIR_ferr"/>
    <property type="match status" value="2"/>
</dbReference>
<feature type="domain" description="Nitrite/Sulfite reductase ferredoxin-like" evidence="18">
    <location>
        <begin position="135"/>
        <end position="195"/>
    </location>
</feature>
<organism evidence="19 20">
    <name type="scientific">Nannochloropsis gaditana</name>
    <dbReference type="NCBI Taxonomy" id="72520"/>
    <lineage>
        <taxon>Eukaryota</taxon>
        <taxon>Sar</taxon>
        <taxon>Stramenopiles</taxon>
        <taxon>Ochrophyta</taxon>
        <taxon>Eustigmatophyceae</taxon>
        <taxon>Eustigmatales</taxon>
        <taxon>Monodopsidaceae</taxon>
        <taxon>Nannochloropsis</taxon>
    </lineage>
</organism>
<dbReference type="EMBL" id="AZIL01001410">
    <property type="protein sequence ID" value="EWM24004.1"/>
    <property type="molecule type" value="Genomic_DNA"/>
</dbReference>
<keyword evidence="10" id="KW-0479">Metal-binding</keyword>
<dbReference type="InterPro" id="IPR006067">
    <property type="entry name" value="NO2/SO3_Rdtase_4Fe4S_dom"/>
</dbReference>
<evidence type="ECO:0000256" key="14">
    <source>
        <dbReference type="ARBA" id="ARBA00023014"/>
    </source>
</evidence>
<evidence type="ECO:0000256" key="12">
    <source>
        <dbReference type="ARBA" id="ARBA00023002"/>
    </source>
</evidence>
<dbReference type="GO" id="GO:0000103">
    <property type="term" value="P:sulfate assimilation"/>
    <property type="evidence" value="ECO:0007669"/>
    <property type="project" value="TreeGrafter"/>
</dbReference>
<dbReference type="GO" id="GO:0016002">
    <property type="term" value="F:sulfite reductase activity"/>
    <property type="evidence" value="ECO:0007669"/>
    <property type="project" value="TreeGrafter"/>
</dbReference>
<evidence type="ECO:0000256" key="1">
    <source>
        <dbReference type="ARBA" id="ARBA00001929"/>
    </source>
</evidence>
<dbReference type="PANTHER" id="PTHR11493">
    <property type="entry name" value="SULFITE REDUCTASE [NADPH] SUBUNIT BETA-RELATED"/>
    <property type="match status" value="1"/>
</dbReference>
<evidence type="ECO:0000259" key="18">
    <source>
        <dbReference type="Pfam" id="PF03460"/>
    </source>
</evidence>
<sequence length="656" mass="73159">MLTLLNHYGPFSGFEFLVSTEVSMRQVSTIQAGRALAVAFMAAGALAFIPSSVLPKSRLAANVARRGALRMDVGEGGQKLAKIEQLKIRSDYLRHPLSEELDNQEIFLGTDAIQVVKYHGSYQQDNRELRKAGEQKKYSFMLRLKSPAGEVTPELYKVVDDLCSEYGQNDLRATTRQCFQIHGILKGNLKTVISSIMNIGSSTVGACGDVVRNVGCTPAPFTAPAYAYAREYSKIFAELFKPQTTAFSEIWLGDDKAASVEYWKGDIEKWDVEKIRGHDNGHGVLVKNKVEPLYGDRYLPRKFKISITVPGDNSIDLYTNDIGLVVLTDKEGVLEGFNVMVGGGMGRTHNKEQSFPRAADHLGFVAKDDVFELMKCIVAAQRDHGNREVRMNARMKYLVHNLGIDGFRGLVEGYFGKPIEPWRPMQEWKYMDWMGWHEQGDGKLFLGVSVENGRIRNFENGPQLKTALRRIVDEYNLSMVMSPAQSVIFKDIRPEDKAGIESILAENQVAPVESFDPITRHAMACPALPLCGLAITEAERTLPELTRKLHGLLEGMGLGEEQIITRMTGCPNGCARPYMAELAFVGDGANSYQVWLGGSPVLTRTAYALKDKVKMPEMEAFLAPIFRMYKEERQEGEAFGDWTWRVGKEGLLAKLA</sequence>
<evidence type="ECO:0000256" key="2">
    <source>
        <dbReference type="ARBA" id="ARBA00001966"/>
    </source>
</evidence>
<dbReference type="AlphaFoldDB" id="W7TUN3"/>
<evidence type="ECO:0000256" key="4">
    <source>
        <dbReference type="ARBA" id="ARBA00003329"/>
    </source>
</evidence>
<dbReference type="PROSITE" id="PS00365">
    <property type="entry name" value="NIR_SIR"/>
    <property type="match status" value="1"/>
</dbReference>
<comment type="cofactor">
    <cofactor evidence="2">
        <name>[4Fe-4S] cluster</name>
        <dbReference type="ChEBI" id="CHEBI:49883"/>
    </cofactor>
</comment>
<name>W7TUN3_9STRA</name>
<keyword evidence="14" id="KW-0411">Iron-sulfur</keyword>
<comment type="similarity">
    <text evidence="6">Belongs to the nitrite and sulfite reductase 4Fe-4S domain family.</text>
</comment>
<evidence type="ECO:0000256" key="7">
    <source>
        <dbReference type="ARBA" id="ARBA00012353"/>
    </source>
</evidence>
<dbReference type="GO" id="GO:0042644">
    <property type="term" value="C:chloroplast nucleoid"/>
    <property type="evidence" value="ECO:0007669"/>
    <property type="project" value="UniProtKB-SubCell"/>
</dbReference>
<comment type="catalytic activity">
    <reaction evidence="16">
        <text>hydrogen sulfide + 6 oxidized [2Fe-2S]-[ferredoxin] + 3 H2O = sulfite + 6 reduced [2Fe-2S]-[ferredoxin] + 7 H(+)</text>
        <dbReference type="Rhea" id="RHEA:23132"/>
        <dbReference type="Rhea" id="RHEA-COMP:10000"/>
        <dbReference type="Rhea" id="RHEA-COMP:10001"/>
        <dbReference type="ChEBI" id="CHEBI:15377"/>
        <dbReference type="ChEBI" id="CHEBI:15378"/>
        <dbReference type="ChEBI" id="CHEBI:17359"/>
        <dbReference type="ChEBI" id="CHEBI:29919"/>
        <dbReference type="ChEBI" id="CHEBI:33737"/>
        <dbReference type="ChEBI" id="CHEBI:33738"/>
        <dbReference type="EC" id="1.8.7.1"/>
    </reaction>
</comment>
<keyword evidence="11" id="KW-0883">Thioether bond</keyword>
<dbReference type="GO" id="GO:0051539">
    <property type="term" value="F:4 iron, 4 sulfur cluster binding"/>
    <property type="evidence" value="ECO:0007669"/>
    <property type="project" value="UniProtKB-KW"/>
</dbReference>
<evidence type="ECO:0000256" key="5">
    <source>
        <dbReference type="ARBA" id="ARBA00004595"/>
    </source>
</evidence>
<dbReference type="InterPro" id="IPR011787">
    <property type="entry name" value="SiR_ferredoxin-dep"/>
</dbReference>
<dbReference type="SUPFAM" id="SSF56014">
    <property type="entry name" value="Nitrite and sulphite reductase 4Fe-4S domain-like"/>
    <property type="match status" value="2"/>
</dbReference>
<dbReference type="InterPro" id="IPR005117">
    <property type="entry name" value="NiRdtase/SiRdtase_haem-b_fer"/>
</dbReference>
<keyword evidence="9" id="KW-0349">Heme</keyword>
<dbReference type="InterPro" id="IPR006066">
    <property type="entry name" value="NO2/SO3_Rdtase_FeS/sirohaem_BS"/>
</dbReference>
<dbReference type="Proteomes" id="UP000019335">
    <property type="component" value="Chromosome 15"/>
</dbReference>
<dbReference type="InterPro" id="IPR045854">
    <property type="entry name" value="NO2/SO3_Rdtase_4Fe4S_sf"/>
</dbReference>